<dbReference type="EMBL" id="CP048000">
    <property type="protein sequence ID" value="QHQ59916.1"/>
    <property type="molecule type" value="Genomic_DNA"/>
</dbReference>
<keyword evidence="1" id="KW-1133">Transmembrane helix</keyword>
<keyword evidence="3" id="KW-1185">Reference proteome</keyword>
<feature type="transmembrane region" description="Helical" evidence="1">
    <location>
        <begin position="120"/>
        <end position="141"/>
    </location>
</feature>
<evidence type="ECO:0000256" key="1">
    <source>
        <dbReference type="SAM" id="Phobius"/>
    </source>
</evidence>
<gene>
    <name evidence="2" type="ORF">Ana3638_03170</name>
</gene>
<dbReference type="Pfam" id="PF22564">
    <property type="entry name" value="HAAS"/>
    <property type="match status" value="1"/>
</dbReference>
<dbReference type="Proteomes" id="UP000464314">
    <property type="component" value="Chromosome"/>
</dbReference>
<dbReference type="KEGG" id="anr:Ana3638_03170"/>
<feature type="transmembrane region" description="Helical" evidence="1">
    <location>
        <begin position="147"/>
        <end position="166"/>
    </location>
</feature>
<accession>A0A6P1TJ23</accession>
<evidence type="ECO:0000313" key="3">
    <source>
        <dbReference type="Proteomes" id="UP000464314"/>
    </source>
</evidence>
<reference evidence="2 3" key="1">
    <citation type="submission" date="2020-01" db="EMBL/GenBank/DDBJ databases">
        <title>Genome analysis of Anaerocolumna sp. CBA3638.</title>
        <authorList>
            <person name="Kim J."/>
            <person name="Roh S.W."/>
        </authorList>
    </citation>
    <scope>NUCLEOTIDE SEQUENCE [LARGE SCALE GENOMIC DNA]</scope>
    <source>
        <strain evidence="2 3">CBA3638</strain>
    </source>
</reference>
<evidence type="ECO:0000313" key="2">
    <source>
        <dbReference type="EMBL" id="QHQ59916.1"/>
    </source>
</evidence>
<protein>
    <submittedName>
        <fullName evidence="2">DUF1700 domain-containing protein</fullName>
    </submittedName>
</protein>
<keyword evidence="1" id="KW-0812">Transmembrane</keyword>
<organism evidence="2 3">
    <name type="scientific">Anaerocolumna sedimenticola</name>
    <dbReference type="NCBI Taxonomy" id="2696063"/>
    <lineage>
        <taxon>Bacteria</taxon>
        <taxon>Bacillati</taxon>
        <taxon>Bacillota</taxon>
        <taxon>Clostridia</taxon>
        <taxon>Lachnospirales</taxon>
        <taxon>Lachnospiraceae</taxon>
        <taxon>Anaerocolumna</taxon>
    </lineage>
</organism>
<dbReference type="RefSeq" id="WP_161836752.1">
    <property type="nucleotide sequence ID" value="NZ_CP048000.1"/>
</dbReference>
<sequence length="171" mass="19366">MTKSEFIDGLRTALTGELPDSEITSNIRFYEDYIKSKSIGTSEEVILAQLGDPRLIAKTIIETYQISHGPLYSGSKHEKAYQDAQTTDGSSYQDYKSKYDNNSNDYGKGFKFNLSTSLTWYQKVILIVIAVILIVLFFIIGGILLQLFFTVGLPLLIVYLGYRLIVNNNRR</sequence>
<name>A0A6P1TJ23_9FIRM</name>
<proteinExistence type="predicted"/>
<keyword evidence="1" id="KW-0472">Membrane</keyword>
<dbReference type="AlphaFoldDB" id="A0A6P1TJ23"/>